<evidence type="ECO:0000313" key="3">
    <source>
        <dbReference type="Proteomes" id="UP001218188"/>
    </source>
</evidence>
<dbReference type="Pfam" id="PF00651">
    <property type="entry name" value="BTB"/>
    <property type="match status" value="1"/>
</dbReference>
<dbReference type="PROSITE" id="PS50097">
    <property type="entry name" value="BTB"/>
    <property type="match status" value="1"/>
</dbReference>
<accession>A0AAD6WW47</accession>
<evidence type="ECO:0000259" key="1">
    <source>
        <dbReference type="PROSITE" id="PS50097"/>
    </source>
</evidence>
<dbReference type="InterPro" id="IPR000210">
    <property type="entry name" value="BTB/POZ_dom"/>
</dbReference>
<keyword evidence="3" id="KW-1185">Reference proteome</keyword>
<dbReference type="AlphaFoldDB" id="A0AAD6WW47"/>
<dbReference type="EMBL" id="JARJCM010000189">
    <property type="protein sequence ID" value="KAJ7023364.1"/>
    <property type="molecule type" value="Genomic_DNA"/>
</dbReference>
<dbReference type="SUPFAM" id="SSF54695">
    <property type="entry name" value="POZ domain"/>
    <property type="match status" value="1"/>
</dbReference>
<dbReference type="InterPro" id="IPR011333">
    <property type="entry name" value="SKP1/BTB/POZ_sf"/>
</dbReference>
<dbReference type="CDD" id="cd18186">
    <property type="entry name" value="BTB_POZ_ZBTB_KLHL-like"/>
    <property type="match status" value="1"/>
</dbReference>
<dbReference type="Proteomes" id="UP001218188">
    <property type="component" value="Unassembled WGS sequence"/>
</dbReference>
<organism evidence="2 3">
    <name type="scientific">Mycena alexandri</name>
    <dbReference type="NCBI Taxonomy" id="1745969"/>
    <lineage>
        <taxon>Eukaryota</taxon>
        <taxon>Fungi</taxon>
        <taxon>Dikarya</taxon>
        <taxon>Basidiomycota</taxon>
        <taxon>Agaricomycotina</taxon>
        <taxon>Agaricomycetes</taxon>
        <taxon>Agaricomycetidae</taxon>
        <taxon>Agaricales</taxon>
        <taxon>Marasmiineae</taxon>
        <taxon>Mycenaceae</taxon>
        <taxon>Mycena</taxon>
    </lineage>
</organism>
<feature type="domain" description="BTB" evidence="1">
    <location>
        <begin position="10"/>
        <end position="79"/>
    </location>
</feature>
<protein>
    <recommendedName>
        <fullName evidence="1">BTB domain-containing protein</fullName>
    </recommendedName>
</protein>
<name>A0AAD6WW47_9AGAR</name>
<dbReference type="Gene3D" id="3.30.710.10">
    <property type="entry name" value="Potassium Channel Kv1.1, Chain A"/>
    <property type="match status" value="1"/>
</dbReference>
<gene>
    <name evidence="2" type="ORF">C8F04DRAFT_1134572</name>
</gene>
<evidence type="ECO:0000313" key="2">
    <source>
        <dbReference type="EMBL" id="KAJ7023364.1"/>
    </source>
</evidence>
<proteinExistence type="predicted"/>
<reference evidence="2" key="1">
    <citation type="submission" date="2023-03" db="EMBL/GenBank/DDBJ databases">
        <title>Massive genome expansion in bonnet fungi (Mycena s.s.) driven by repeated elements and novel gene families across ecological guilds.</title>
        <authorList>
            <consortium name="Lawrence Berkeley National Laboratory"/>
            <person name="Harder C.B."/>
            <person name="Miyauchi S."/>
            <person name="Viragh M."/>
            <person name="Kuo A."/>
            <person name="Thoen E."/>
            <person name="Andreopoulos B."/>
            <person name="Lu D."/>
            <person name="Skrede I."/>
            <person name="Drula E."/>
            <person name="Henrissat B."/>
            <person name="Morin E."/>
            <person name="Kohler A."/>
            <person name="Barry K."/>
            <person name="LaButti K."/>
            <person name="Morin E."/>
            <person name="Salamov A."/>
            <person name="Lipzen A."/>
            <person name="Mereny Z."/>
            <person name="Hegedus B."/>
            <person name="Baldrian P."/>
            <person name="Stursova M."/>
            <person name="Weitz H."/>
            <person name="Taylor A."/>
            <person name="Grigoriev I.V."/>
            <person name="Nagy L.G."/>
            <person name="Martin F."/>
            <person name="Kauserud H."/>
        </authorList>
    </citation>
    <scope>NUCLEOTIDE SEQUENCE</scope>
    <source>
        <strain evidence="2">CBHHK200</strain>
    </source>
</reference>
<sequence length="310" mass="34055">MPQPPFDESLDAILRSSDGLDFPVHRAVLALASPFFKDLFSLPQPESEPKVPVIPVAESSLILQKLLGTWYPGAEAVVAFDGIEQLAEIVELAMSKYEFRFVGPIMRRYLQDYLDTDAVAVYAVACRYHWKDLARKAARHSLKLSLPSILRLNATPQLRNISADLYRALLLYHHKCSAVAGSFGTALVSSKSGWAWMACNSCRCWVEPKRVVTFIPRTQTAVASASPLLPMVSPRAWIIDYIDRAKAALKEAPGATVSDIVFLAPTLTKLASCDSICATSGVKDLANFISGEYLPKLNQALDNVPLELGF</sequence>
<comment type="caution">
    <text evidence="2">The sequence shown here is derived from an EMBL/GenBank/DDBJ whole genome shotgun (WGS) entry which is preliminary data.</text>
</comment>